<name>A0A1I1Y3E1_9BACT</name>
<evidence type="ECO:0000256" key="1">
    <source>
        <dbReference type="SAM" id="MobiDB-lite"/>
    </source>
</evidence>
<accession>A0A1I1Y3E1</accession>
<gene>
    <name evidence="2" type="ORF">SAMN02745121_03141</name>
</gene>
<reference evidence="3" key="1">
    <citation type="submission" date="2016-10" db="EMBL/GenBank/DDBJ databases">
        <authorList>
            <person name="Varghese N."/>
            <person name="Submissions S."/>
        </authorList>
    </citation>
    <scope>NUCLEOTIDE SEQUENCE [LARGE SCALE GENOMIC DNA]</scope>
    <source>
        <strain evidence="3">ATCC 25963</strain>
    </source>
</reference>
<feature type="compositionally biased region" description="Low complexity" evidence="1">
    <location>
        <begin position="12"/>
        <end position="39"/>
    </location>
</feature>
<dbReference type="SUPFAM" id="SSF101898">
    <property type="entry name" value="NHL repeat"/>
    <property type="match status" value="1"/>
</dbReference>
<evidence type="ECO:0008006" key="4">
    <source>
        <dbReference type="Google" id="ProtNLM"/>
    </source>
</evidence>
<organism evidence="2 3">
    <name type="scientific">Nannocystis exedens</name>
    <dbReference type="NCBI Taxonomy" id="54"/>
    <lineage>
        <taxon>Bacteria</taxon>
        <taxon>Pseudomonadati</taxon>
        <taxon>Myxococcota</taxon>
        <taxon>Polyangia</taxon>
        <taxon>Nannocystales</taxon>
        <taxon>Nannocystaceae</taxon>
        <taxon>Nannocystis</taxon>
    </lineage>
</organism>
<dbReference type="Gene3D" id="2.80.10.50">
    <property type="match status" value="1"/>
</dbReference>
<evidence type="ECO:0000313" key="3">
    <source>
        <dbReference type="Proteomes" id="UP000199400"/>
    </source>
</evidence>
<feature type="region of interest" description="Disordered" evidence="1">
    <location>
        <begin position="1"/>
        <end position="52"/>
    </location>
</feature>
<evidence type="ECO:0000313" key="2">
    <source>
        <dbReference type="EMBL" id="SFE14137.1"/>
    </source>
</evidence>
<dbReference type="AlphaFoldDB" id="A0A1I1Y3E1"/>
<dbReference type="Proteomes" id="UP000199400">
    <property type="component" value="Unassembled WGS sequence"/>
</dbReference>
<keyword evidence="3" id="KW-1185">Reference proteome</keyword>
<protein>
    <recommendedName>
        <fullName evidence="4">PQQ-like domain-containing protein</fullName>
    </recommendedName>
</protein>
<proteinExistence type="predicted"/>
<sequence>MLACDPQGGGTYATAGESASAGSTGEASTGEAATGETSSDAPTTSGGSGSELGCADVRWTHDVAKFSSIRDLVVDARGHVRATESEPDLFRVLDLDPLGVEVAPLEVATADGGVQWGGVDGEGNVVLRVDENGAQFPRDWLRKYSVEGALLWEVEFASTTDGFVLGAPVPGPDGSVVVTRAGSIVLLDAAGSVVWKQPNPDFMQAFARNSAGVTVAVVLSTRRVRSLGPDGALLWEVEWGQEALQDRFLAVDAAGGVVVGETLHGLARFSGDGTLEWEKSEAEVGVRIDGLAMNEAGQVAVLGDPDEPSPSVVVRLGPDGAEVGRRACAQLTGERVAIDGAGQVTVAGYDFLSGNGQYDWWVVAFAE</sequence>
<dbReference type="EMBL" id="FOMX01000009">
    <property type="protein sequence ID" value="SFE14137.1"/>
    <property type="molecule type" value="Genomic_DNA"/>
</dbReference>